<evidence type="ECO:0000256" key="1">
    <source>
        <dbReference type="SAM" id="SignalP"/>
    </source>
</evidence>
<gene>
    <name evidence="2" type="ORF">JOQ06_009668</name>
</gene>
<feature type="chain" id="PRO_5042025933" evidence="1">
    <location>
        <begin position="19"/>
        <end position="99"/>
    </location>
</feature>
<evidence type="ECO:0000313" key="3">
    <source>
        <dbReference type="Proteomes" id="UP001219934"/>
    </source>
</evidence>
<reference evidence="2" key="1">
    <citation type="submission" date="2022-11" db="EMBL/GenBank/DDBJ databases">
        <title>Chromosome-level genome of Pogonophryne albipinna.</title>
        <authorList>
            <person name="Jo E."/>
        </authorList>
    </citation>
    <scope>NUCLEOTIDE SEQUENCE</scope>
    <source>
        <strain evidence="2">SGF0006</strain>
        <tissue evidence="2">Muscle</tissue>
    </source>
</reference>
<accession>A0AAD6BRK4</accession>
<proteinExistence type="predicted"/>
<name>A0AAD6BRK4_9TELE</name>
<sequence length="99" mass="10764">MPGLLGRILAAVTPRILAAVTPRILAAVTPRILAAVTPRIPRTLITLLELETTPMTVDSPLSRAQTRIRVSSQEQDGLFLVLIPGGKKQRLDRTVQFSV</sequence>
<keyword evidence="1" id="KW-0732">Signal</keyword>
<dbReference type="EMBL" id="JAPTMU010000002">
    <property type="protein sequence ID" value="KAJ4947634.1"/>
    <property type="molecule type" value="Genomic_DNA"/>
</dbReference>
<protein>
    <submittedName>
        <fullName evidence="2">Uncharacterized protein</fullName>
    </submittedName>
</protein>
<organism evidence="2 3">
    <name type="scientific">Pogonophryne albipinna</name>
    <dbReference type="NCBI Taxonomy" id="1090488"/>
    <lineage>
        <taxon>Eukaryota</taxon>
        <taxon>Metazoa</taxon>
        <taxon>Chordata</taxon>
        <taxon>Craniata</taxon>
        <taxon>Vertebrata</taxon>
        <taxon>Euteleostomi</taxon>
        <taxon>Actinopterygii</taxon>
        <taxon>Neopterygii</taxon>
        <taxon>Teleostei</taxon>
        <taxon>Neoteleostei</taxon>
        <taxon>Acanthomorphata</taxon>
        <taxon>Eupercaria</taxon>
        <taxon>Perciformes</taxon>
        <taxon>Notothenioidei</taxon>
        <taxon>Pogonophryne</taxon>
    </lineage>
</organism>
<feature type="signal peptide" evidence="1">
    <location>
        <begin position="1"/>
        <end position="18"/>
    </location>
</feature>
<dbReference type="Proteomes" id="UP001219934">
    <property type="component" value="Unassembled WGS sequence"/>
</dbReference>
<keyword evidence="3" id="KW-1185">Reference proteome</keyword>
<evidence type="ECO:0000313" key="2">
    <source>
        <dbReference type="EMBL" id="KAJ4947634.1"/>
    </source>
</evidence>
<comment type="caution">
    <text evidence="2">The sequence shown here is derived from an EMBL/GenBank/DDBJ whole genome shotgun (WGS) entry which is preliminary data.</text>
</comment>
<dbReference type="AlphaFoldDB" id="A0AAD6BRK4"/>